<evidence type="ECO:0000313" key="1">
    <source>
        <dbReference type="EMBL" id="MBX52724.1"/>
    </source>
</evidence>
<name>A0A2P2PDC3_RHIMU</name>
<sequence length="27" mass="3045">MNLIDLDHCLSIRVQSWMKALMAGLGQ</sequence>
<accession>A0A2P2PDC3</accession>
<proteinExistence type="predicted"/>
<protein>
    <submittedName>
        <fullName evidence="1">Uncharacterized protein</fullName>
    </submittedName>
</protein>
<reference evidence="1" key="1">
    <citation type="submission" date="2018-02" db="EMBL/GenBank/DDBJ databases">
        <title>Rhizophora mucronata_Transcriptome.</title>
        <authorList>
            <person name="Meera S.P."/>
            <person name="Sreeshan A."/>
            <person name="Augustine A."/>
        </authorList>
    </citation>
    <scope>NUCLEOTIDE SEQUENCE</scope>
    <source>
        <tissue evidence="1">Leaf</tissue>
    </source>
</reference>
<organism evidence="1">
    <name type="scientific">Rhizophora mucronata</name>
    <name type="common">Asiatic mangrove</name>
    <dbReference type="NCBI Taxonomy" id="61149"/>
    <lineage>
        <taxon>Eukaryota</taxon>
        <taxon>Viridiplantae</taxon>
        <taxon>Streptophyta</taxon>
        <taxon>Embryophyta</taxon>
        <taxon>Tracheophyta</taxon>
        <taxon>Spermatophyta</taxon>
        <taxon>Magnoliopsida</taxon>
        <taxon>eudicotyledons</taxon>
        <taxon>Gunneridae</taxon>
        <taxon>Pentapetalae</taxon>
        <taxon>rosids</taxon>
        <taxon>fabids</taxon>
        <taxon>Malpighiales</taxon>
        <taxon>Rhizophoraceae</taxon>
        <taxon>Rhizophora</taxon>
    </lineage>
</organism>
<dbReference type="AlphaFoldDB" id="A0A2P2PDC3"/>
<dbReference type="EMBL" id="GGEC01072240">
    <property type="protein sequence ID" value="MBX52724.1"/>
    <property type="molecule type" value="Transcribed_RNA"/>
</dbReference>